<protein>
    <submittedName>
        <fullName evidence="1">Uncharacterized protein</fullName>
    </submittedName>
</protein>
<evidence type="ECO:0000313" key="1">
    <source>
        <dbReference type="EMBL" id="KAK8889053.1"/>
    </source>
</evidence>
<organism evidence="1 2">
    <name type="scientific">Tritrichomonas musculus</name>
    <dbReference type="NCBI Taxonomy" id="1915356"/>
    <lineage>
        <taxon>Eukaryota</taxon>
        <taxon>Metamonada</taxon>
        <taxon>Parabasalia</taxon>
        <taxon>Tritrichomonadida</taxon>
        <taxon>Tritrichomonadidae</taxon>
        <taxon>Tritrichomonas</taxon>
    </lineage>
</organism>
<evidence type="ECO:0000313" key="2">
    <source>
        <dbReference type="Proteomes" id="UP001470230"/>
    </source>
</evidence>
<proteinExistence type="predicted"/>
<sequence length="94" mass="10522">MIDCITLMAEMFSKTKHSWIGIHQCISISTVGYDFVYMICYQLAAKPQNFNQRHLVKGGGTMTANKAKQYITSRIQDFSASLHPSAMSIIDGET</sequence>
<gene>
    <name evidence="1" type="ORF">M9Y10_033796</name>
</gene>
<name>A0ABR2KDX1_9EUKA</name>
<dbReference type="Proteomes" id="UP001470230">
    <property type="component" value="Unassembled WGS sequence"/>
</dbReference>
<dbReference type="EMBL" id="JAPFFF010000005">
    <property type="protein sequence ID" value="KAK8889053.1"/>
    <property type="molecule type" value="Genomic_DNA"/>
</dbReference>
<reference evidence="1 2" key="1">
    <citation type="submission" date="2024-04" db="EMBL/GenBank/DDBJ databases">
        <title>Tritrichomonas musculus Genome.</title>
        <authorList>
            <person name="Alves-Ferreira E."/>
            <person name="Grigg M."/>
            <person name="Lorenzi H."/>
            <person name="Galac M."/>
        </authorList>
    </citation>
    <scope>NUCLEOTIDE SEQUENCE [LARGE SCALE GENOMIC DNA]</scope>
    <source>
        <strain evidence="1 2">EAF2021</strain>
    </source>
</reference>
<keyword evidence="2" id="KW-1185">Reference proteome</keyword>
<accession>A0ABR2KDX1</accession>
<comment type="caution">
    <text evidence="1">The sequence shown here is derived from an EMBL/GenBank/DDBJ whole genome shotgun (WGS) entry which is preliminary data.</text>
</comment>